<evidence type="ECO:0008006" key="3">
    <source>
        <dbReference type="Google" id="ProtNLM"/>
    </source>
</evidence>
<organism evidence="1 2">
    <name type="scientific">Mytilus galloprovincialis</name>
    <name type="common">Mediterranean mussel</name>
    <dbReference type="NCBI Taxonomy" id="29158"/>
    <lineage>
        <taxon>Eukaryota</taxon>
        <taxon>Metazoa</taxon>
        <taxon>Spiralia</taxon>
        <taxon>Lophotrochozoa</taxon>
        <taxon>Mollusca</taxon>
        <taxon>Bivalvia</taxon>
        <taxon>Autobranchia</taxon>
        <taxon>Pteriomorphia</taxon>
        <taxon>Mytilida</taxon>
        <taxon>Mytiloidea</taxon>
        <taxon>Mytilidae</taxon>
        <taxon>Mytilinae</taxon>
        <taxon>Mytilus</taxon>
    </lineage>
</organism>
<keyword evidence="2" id="KW-1185">Reference proteome</keyword>
<dbReference type="AlphaFoldDB" id="A0A8B6DTC1"/>
<evidence type="ECO:0000313" key="2">
    <source>
        <dbReference type="Proteomes" id="UP000596742"/>
    </source>
</evidence>
<gene>
    <name evidence="1" type="ORF">MGAL_10B052070</name>
</gene>
<proteinExistence type="predicted"/>
<reference evidence="1" key="1">
    <citation type="submission" date="2018-11" db="EMBL/GenBank/DDBJ databases">
        <authorList>
            <person name="Alioto T."/>
            <person name="Alioto T."/>
        </authorList>
    </citation>
    <scope>NUCLEOTIDE SEQUENCE</scope>
</reference>
<dbReference type="EMBL" id="UYJE01003964">
    <property type="protein sequence ID" value="VDI23722.1"/>
    <property type="molecule type" value="Genomic_DNA"/>
</dbReference>
<name>A0A8B6DTC1_MYTGA</name>
<dbReference type="Proteomes" id="UP000596742">
    <property type="component" value="Unassembled WGS sequence"/>
</dbReference>
<evidence type="ECO:0000313" key="1">
    <source>
        <dbReference type="EMBL" id="VDI23722.1"/>
    </source>
</evidence>
<protein>
    <recommendedName>
        <fullName evidence="3">DZIP3-like HEPN domain-containing protein</fullName>
    </recommendedName>
</protein>
<dbReference type="OrthoDB" id="10397620at2759"/>
<comment type="caution">
    <text evidence="1">The sequence shown here is derived from an EMBL/GenBank/DDBJ whole genome shotgun (WGS) entry which is preliminary data.</text>
</comment>
<accession>A0A8B6DTC1</accession>
<sequence length="184" mass="21062">MTFGRSYVGVSGDLLTDDDRRNLAHVALLVLDIAPKAMVRLVICCNQASIVKTIRQNCKNFRLNYRTFQDGLNENEKGMLENLENGIIDCDTSFLYKIIRHHRLVPTPTHGWNGEVDDLKNQGDLVETFRQIRNLVVHLPTIRLATEKILNLKKNIFQTVAVVSYLCEQNGELISEMESHLNWP</sequence>